<name>A0A2S8SSC6_9BACT</name>
<feature type="region of interest" description="Disordered" evidence="7">
    <location>
        <begin position="1"/>
        <end position="24"/>
    </location>
</feature>
<comment type="subcellular location">
    <subcellularLocation>
        <location evidence="1">Cell inner membrane</location>
    </subcellularLocation>
</comment>
<evidence type="ECO:0000313" key="9">
    <source>
        <dbReference type="Proteomes" id="UP000237684"/>
    </source>
</evidence>
<keyword evidence="2" id="KW-1003">Cell membrane</keyword>
<accession>A0A2S8SSC6</accession>
<dbReference type="Pfam" id="PF03279">
    <property type="entry name" value="Lip_A_acyltrans"/>
    <property type="match status" value="1"/>
</dbReference>
<reference evidence="8 9" key="1">
    <citation type="journal article" date="2018" name="Syst. Appl. Microbiol.">
        <title>Abditibacterium utsteinense sp. nov., the first cultivated member of candidate phylum FBP, isolated from ice-free Antarctic soil samples.</title>
        <authorList>
            <person name="Tahon G."/>
            <person name="Tytgat B."/>
            <person name="Lebbe L."/>
            <person name="Carlier A."/>
            <person name="Willems A."/>
        </authorList>
    </citation>
    <scope>NUCLEOTIDE SEQUENCE [LARGE SCALE GENOMIC DNA]</scope>
    <source>
        <strain evidence="8 9">LMG 29911</strain>
    </source>
</reference>
<evidence type="ECO:0000256" key="1">
    <source>
        <dbReference type="ARBA" id="ARBA00004533"/>
    </source>
</evidence>
<evidence type="ECO:0000313" key="8">
    <source>
        <dbReference type="EMBL" id="PQV63678.1"/>
    </source>
</evidence>
<evidence type="ECO:0000256" key="6">
    <source>
        <dbReference type="ARBA" id="ARBA00023315"/>
    </source>
</evidence>
<dbReference type="OrthoDB" id="9801955at2"/>
<evidence type="ECO:0000256" key="4">
    <source>
        <dbReference type="ARBA" id="ARBA00022679"/>
    </source>
</evidence>
<dbReference type="PANTHER" id="PTHR30606">
    <property type="entry name" value="LIPID A BIOSYNTHESIS LAUROYL ACYLTRANSFERASE"/>
    <property type="match status" value="1"/>
</dbReference>
<keyword evidence="9" id="KW-1185">Reference proteome</keyword>
<dbReference type="PANTHER" id="PTHR30606:SF10">
    <property type="entry name" value="PHOSPHATIDYLINOSITOL MANNOSIDE ACYLTRANSFERASE"/>
    <property type="match status" value="1"/>
</dbReference>
<dbReference type="InterPro" id="IPR004960">
    <property type="entry name" value="LipA_acyltrans"/>
</dbReference>
<dbReference type="EMBL" id="NIGF01000009">
    <property type="protein sequence ID" value="PQV63678.1"/>
    <property type="molecule type" value="Genomic_DNA"/>
</dbReference>
<evidence type="ECO:0000256" key="7">
    <source>
        <dbReference type="SAM" id="MobiDB-lite"/>
    </source>
</evidence>
<sequence length="351" mass="38403">MKNSKPTTPGSGGNNQAENSRDISGAEIVSTRLKEVSATRGALEARVAGALGSSLERASWAQCRYLGQLLGLTFFAVAKKRRELAIDNIQKALATNRAQSIRIARRSAQNWGMTTCEFLHSPGVSESELRDYVSLQGEEHLEHALAAGQGAILITAHFGNWELLTARLAQQHRVAGVVRPLSNATMQNHMLGVRRSQNIGLVSKNAAARPGLKLLKANGTLVILPDRHAGPNGILLPLFGRLTRFEDAPARLAMMSGAPILMMKGVRRAPWPSDGRIEGHISPGFHVESVSREERNAAAIDGTRKVMAGLEEMVRAHPDQWSWMLRRWREADWRKADTRAPSNNSESAQLP</sequence>
<organism evidence="8 9">
    <name type="scientific">Abditibacterium utsteinense</name>
    <dbReference type="NCBI Taxonomy" id="1960156"/>
    <lineage>
        <taxon>Bacteria</taxon>
        <taxon>Pseudomonadati</taxon>
        <taxon>Abditibacteriota</taxon>
        <taxon>Abditibacteriia</taxon>
        <taxon>Abditibacteriales</taxon>
        <taxon>Abditibacteriaceae</taxon>
        <taxon>Abditibacterium</taxon>
    </lineage>
</organism>
<keyword evidence="6" id="KW-0012">Acyltransferase</keyword>
<comment type="caution">
    <text evidence="8">The sequence shown here is derived from an EMBL/GenBank/DDBJ whole genome shotgun (WGS) entry which is preliminary data.</text>
</comment>
<gene>
    <name evidence="8" type="ORF">B1R32_10917</name>
</gene>
<protein>
    <submittedName>
        <fullName evidence="8">KDO2-lipid IV(A) lauroyltransferase</fullName>
    </submittedName>
</protein>
<dbReference type="GO" id="GO:0009247">
    <property type="term" value="P:glycolipid biosynthetic process"/>
    <property type="evidence" value="ECO:0007669"/>
    <property type="project" value="UniProtKB-ARBA"/>
</dbReference>
<feature type="compositionally biased region" description="Polar residues" evidence="7">
    <location>
        <begin position="1"/>
        <end position="18"/>
    </location>
</feature>
<proteinExistence type="predicted"/>
<evidence type="ECO:0000256" key="2">
    <source>
        <dbReference type="ARBA" id="ARBA00022475"/>
    </source>
</evidence>
<evidence type="ECO:0000256" key="3">
    <source>
        <dbReference type="ARBA" id="ARBA00022519"/>
    </source>
</evidence>
<keyword evidence="4 8" id="KW-0808">Transferase</keyword>
<dbReference type="InParanoid" id="A0A2S8SSC6"/>
<dbReference type="AlphaFoldDB" id="A0A2S8SSC6"/>
<dbReference type="RefSeq" id="WP_105483838.1">
    <property type="nucleotide sequence ID" value="NZ_NIGF01000009.1"/>
</dbReference>
<dbReference type="Proteomes" id="UP000237684">
    <property type="component" value="Unassembled WGS sequence"/>
</dbReference>
<evidence type="ECO:0000256" key="5">
    <source>
        <dbReference type="ARBA" id="ARBA00023136"/>
    </source>
</evidence>
<dbReference type="GO" id="GO:0016746">
    <property type="term" value="F:acyltransferase activity"/>
    <property type="evidence" value="ECO:0007669"/>
    <property type="project" value="UniProtKB-KW"/>
</dbReference>
<keyword evidence="5" id="KW-0472">Membrane</keyword>
<dbReference type="CDD" id="cd07984">
    <property type="entry name" value="LPLAT_LABLAT-like"/>
    <property type="match status" value="1"/>
</dbReference>
<dbReference type="GO" id="GO:0005886">
    <property type="term" value="C:plasma membrane"/>
    <property type="evidence" value="ECO:0007669"/>
    <property type="project" value="UniProtKB-SubCell"/>
</dbReference>
<keyword evidence="3" id="KW-0997">Cell inner membrane</keyword>